<gene>
    <name evidence="2" type="ORF">EVAR_57254_1</name>
</gene>
<comment type="caution">
    <text evidence="2">The sequence shown here is derived from an EMBL/GenBank/DDBJ whole genome shotgun (WGS) entry which is preliminary data.</text>
</comment>
<proteinExistence type="predicted"/>
<protein>
    <submittedName>
        <fullName evidence="2">Uncharacterized protein</fullName>
    </submittedName>
</protein>
<evidence type="ECO:0000256" key="1">
    <source>
        <dbReference type="SAM" id="MobiDB-lite"/>
    </source>
</evidence>
<dbReference type="EMBL" id="BGZK01002210">
    <property type="protein sequence ID" value="GBP91792.1"/>
    <property type="molecule type" value="Genomic_DNA"/>
</dbReference>
<name>A0A4C1ZWE0_EUMVA</name>
<sequence>MIRDHVKISRSETEAASSAFKLITRDKLDKNGSIIRQERGRIQRNGGGRFRSSASRLNCCPNWVSERKSDPPESGSDFDDSQVLTDFKNDDCHTFELK</sequence>
<dbReference type="Proteomes" id="UP000299102">
    <property type="component" value="Unassembled WGS sequence"/>
</dbReference>
<evidence type="ECO:0000313" key="2">
    <source>
        <dbReference type="EMBL" id="GBP91792.1"/>
    </source>
</evidence>
<organism evidence="2 3">
    <name type="scientific">Eumeta variegata</name>
    <name type="common">Bagworm moth</name>
    <name type="synonym">Eumeta japonica</name>
    <dbReference type="NCBI Taxonomy" id="151549"/>
    <lineage>
        <taxon>Eukaryota</taxon>
        <taxon>Metazoa</taxon>
        <taxon>Ecdysozoa</taxon>
        <taxon>Arthropoda</taxon>
        <taxon>Hexapoda</taxon>
        <taxon>Insecta</taxon>
        <taxon>Pterygota</taxon>
        <taxon>Neoptera</taxon>
        <taxon>Endopterygota</taxon>
        <taxon>Lepidoptera</taxon>
        <taxon>Glossata</taxon>
        <taxon>Ditrysia</taxon>
        <taxon>Tineoidea</taxon>
        <taxon>Psychidae</taxon>
        <taxon>Oiketicinae</taxon>
        <taxon>Eumeta</taxon>
    </lineage>
</organism>
<evidence type="ECO:0000313" key="3">
    <source>
        <dbReference type="Proteomes" id="UP000299102"/>
    </source>
</evidence>
<feature type="region of interest" description="Disordered" evidence="1">
    <location>
        <begin position="63"/>
        <end position="84"/>
    </location>
</feature>
<dbReference type="AlphaFoldDB" id="A0A4C1ZWE0"/>
<reference evidence="2 3" key="1">
    <citation type="journal article" date="2019" name="Commun. Biol.">
        <title>The bagworm genome reveals a unique fibroin gene that provides high tensile strength.</title>
        <authorList>
            <person name="Kono N."/>
            <person name="Nakamura H."/>
            <person name="Ohtoshi R."/>
            <person name="Tomita M."/>
            <person name="Numata K."/>
            <person name="Arakawa K."/>
        </authorList>
    </citation>
    <scope>NUCLEOTIDE SEQUENCE [LARGE SCALE GENOMIC DNA]</scope>
</reference>
<accession>A0A4C1ZWE0</accession>
<keyword evidence="3" id="KW-1185">Reference proteome</keyword>